<proteinExistence type="predicted"/>
<feature type="region of interest" description="Disordered" evidence="1">
    <location>
        <begin position="1"/>
        <end position="36"/>
    </location>
</feature>
<feature type="region of interest" description="Disordered" evidence="1">
    <location>
        <begin position="57"/>
        <end position="89"/>
    </location>
</feature>
<dbReference type="Proteomes" id="UP001158576">
    <property type="component" value="Chromosome PAR"/>
</dbReference>
<sequence length="502" mass="56064">MGFAKSIKSLFKGKGKGSKKEDDLFNPYEKSQKATVGRNKSMRMGIYEPYRSHFPLRQNPIPFDKSDLASDSQHQSHQKADSRYGGYDPTRMKLVTANGEFTRDRNGNYEQHIPAQMQGQLANNRRGPQSMYGSTDSIHSGIQQLYTSNLGARNGQLRGSTRSLDQFGGQSQLDLIKNGNGRMSLRSNMGSNSMSNMQQYQHQHQQYQNHYQQMPNMGHYQMWQPQFGQHQPSSRPGSVDPYQMMSSSTTSLNSSAYGFMSPTPQQQQQQHQAAPHHASQHQLSSHQQAPAPSLPKVPSLSQLTGLNFDPSGRPMTSDPNEIAQAVKKMEQCLQMLNSIQRNNPGNYQQHNLPPQQQQPQMLQPRAPPSLTAQPLRSSLRKPQALQPQPEFQEREARKKRRLRKKSDLSKFDLSELRKKLESVENDSTDSGGDSSGDKGFCDGSNPPSDGTVTPEKRESGSDSGESSDSGVSTPPPADLKMEKELKPILSVTKGILKRTNSH</sequence>
<feature type="region of interest" description="Disordered" evidence="1">
    <location>
        <begin position="341"/>
        <end position="502"/>
    </location>
</feature>
<feature type="compositionally biased region" description="Low complexity" evidence="1">
    <location>
        <begin position="348"/>
        <end position="364"/>
    </location>
</feature>
<evidence type="ECO:0000256" key="1">
    <source>
        <dbReference type="SAM" id="MobiDB-lite"/>
    </source>
</evidence>
<feature type="compositionally biased region" description="Polar residues" evidence="1">
    <location>
        <begin position="226"/>
        <end position="236"/>
    </location>
</feature>
<feature type="region of interest" description="Disordered" evidence="1">
    <location>
        <begin position="226"/>
        <end position="319"/>
    </location>
</feature>
<feature type="compositionally biased region" description="Low complexity" evidence="1">
    <location>
        <begin position="461"/>
        <end position="470"/>
    </location>
</feature>
<evidence type="ECO:0000313" key="3">
    <source>
        <dbReference type="Proteomes" id="UP001158576"/>
    </source>
</evidence>
<evidence type="ECO:0000313" key="2">
    <source>
        <dbReference type="EMBL" id="CAG5077720.1"/>
    </source>
</evidence>
<name>A0ABN7RL63_OIKDI</name>
<gene>
    <name evidence="2" type="ORF">OKIOD_LOCUS354</name>
</gene>
<feature type="compositionally biased region" description="Basic and acidic residues" evidence="1">
    <location>
        <begin position="405"/>
        <end position="422"/>
    </location>
</feature>
<accession>A0ABN7RL63</accession>
<protein>
    <submittedName>
        <fullName evidence="2">Oidioi.mRNA.OKI2018_I69.PAR.g8796.t1.cds</fullName>
    </submittedName>
</protein>
<reference evidence="2 3" key="1">
    <citation type="submission" date="2021-04" db="EMBL/GenBank/DDBJ databases">
        <authorList>
            <person name="Bliznina A."/>
        </authorList>
    </citation>
    <scope>NUCLEOTIDE SEQUENCE [LARGE SCALE GENOMIC DNA]</scope>
</reference>
<dbReference type="EMBL" id="OU015568">
    <property type="protein sequence ID" value="CAG5077720.1"/>
    <property type="molecule type" value="Genomic_DNA"/>
</dbReference>
<keyword evidence="3" id="KW-1185">Reference proteome</keyword>
<organism evidence="2 3">
    <name type="scientific">Oikopleura dioica</name>
    <name type="common">Tunicate</name>
    <dbReference type="NCBI Taxonomy" id="34765"/>
    <lineage>
        <taxon>Eukaryota</taxon>
        <taxon>Metazoa</taxon>
        <taxon>Chordata</taxon>
        <taxon>Tunicata</taxon>
        <taxon>Appendicularia</taxon>
        <taxon>Copelata</taxon>
        <taxon>Oikopleuridae</taxon>
        <taxon>Oikopleura</taxon>
    </lineage>
</organism>
<feature type="compositionally biased region" description="Low complexity" evidence="1">
    <location>
        <begin position="264"/>
        <end position="291"/>
    </location>
</feature>
<feature type="compositionally biased region" description="Low complexity" evidence="1">
    <location>
        <begin position="246"/>
        <end position="255"/>
    </location>
</feature>
<feature type="compositionally biased region" description="Low complexity" evidence="1">
    <location>
        <begin position="1"/>
        <end position="10"/>
    </location>
</feature>